<reference evidence="1 2" key="1">
    <citation type="journal article" date="2016" name="Mol. Biol. Evol.">
        <title>Comparative Genomics of Early-Diverging Mushroom-Forming Fungi Provides Insights into the Origins of Lignocellulose Decay Capabilities.</title>
        <authorList>
            <person name="Nagy L.G."/>
            <person name="Riley R."/>
            <person name="Tritt A."/>
            <person name="Adam C."/>
            <person name="Daum C."/>
            <person name="Floudas D."/>
            <person name="Sun H."/>
            <person name="Yadav J.S."/>
            <person name="Pangilinan J."/>
            <person name="Larsson K.H."/>
            <person name="Matsuura K."/>
            <person name="Barry K."/>
            <person name="Labutti K."/>
            <person name="Kuo R."/>
            <person name="Ohm R.A."/>
            <person name="Bhattacharya S.S."/>
            <person name="Shirouzu T."/>
            <person name="Yoshinaga Y."/>
            <person name="Martin F.M."/>
            <person name="Grigoriev I.V."/>
            <person name="Hibbett D.S."/>
        </authorList>
    </citation>
    <scope>NUCLEOTIDE SEQUENCE [LARGE SCALE GENOMIC DNA]</scope>
    <source>
        <strain evidence="1 2">TUFC12733</strain>
    </source>
</reference>
<keyword evidence="2" id="KW-1185">Reference proteome</keyword>
<evidence type="ECO:0000313" key="2">
    <source>
        <dbReference type="Proteomes" id="UP000076738"/>
    </source>
</evidence>
<gene>
    <name evidence="1" type="ORF">CALVIDRAFT_157247</name>
</gene>
<dbReference type="Proteomes" id="UP000076738">
    <property type="component" value="Unassembled WGS sequence"/>
</dbReference>
<accession>A0A167LAV7</accession>
<proteinExistence type="predicted"/>
<organism evidence="1 2">
    <name type="scientific">Calocera viscosa (strain TUFC12733)</name>
    <dbReference type="NCBI Taxonomy" id="1330018"/>
    <lineage>
        <taxon>Eukaryota</taxon>
        <taxon>Fungi</taxon>
        <taxon>Dikarya</taxon>
        <taxon>Basidiomycota</taxon>
        <taxon>Agaricomycotina</taxon>
        <taxon>Dacrymycetes</taxon>
        <taxon>Dacrymycetales</taxon>
        <taxon>Dacrymycetaceae</taxon>
        <taxon>Calocera</taxon>
    </lineage>
</organism>
<name>A0A167LAV7_CALVF</name>
<dbReference type="EMBL" id="KV417288">
    <property type="protein sequence ID" value="KZO95502.1"/>
    <property type="molecule type" value="Genomic_DNA"/>
</dbReference>
<protein>
    <submittedName>
        <fullName evidence="1">Uncharacterized protein</fullName>
    </submittedName>
</protein>
<evidence type="ECO:0000313" key="1">
    <source>
        <dbReference type="EMBL" id="KZO95502.1"/>
    </source>
</evidence>
<dbReference type="AlphaFoldDB" id="A0A167LAV7"/>
<sequence>MVTTIADPLVQPYRRAHPMPITEPCPLPIPEPYLRALNPEPYLPALSPISIAELYHRAGCTNAHHVAARGALLDASKWKACHRTGEPTPLFIVVFSIVRHPSRVIACRCLPPSLIRSPYAIT</sequence>